<evidence type="ECO:0000256" key="3">
    <source>
        <dbReference type="ARBA" id="ARBA00023163"/>
    </source>
</evidence>
<dbReference type="InterPro" id="IPR018060">
    <property type="entry name" value="HTH_AraC"/>
</dbReference>
<evidence type="ECO:0000256" key="1">
    <source>
        <dbReference type="ARBA" id="ARBA00023015"/>
    </source>
</evidence>
<dbReference type="GO" id="GO:0043565">
    <property type="term" value="F:sequence-specific DNA binding"/>
    <property type="evidence" value="ECO:0007669"/>
    <property type="project" value="InterPro"/>
</dbReference>
<evidence type="ECO:0000313" key="6">
    <source>
        <dbReference type="Proteomes" id="UP000823891"/>
    </source>
</evidence>
<dbReference type="PANTHER" id="PTHR43280:SF10">
    <property type="entry name" value="REGULATORY PROTEIN POCR"/>
    <property type="match status" value="1"/>
</dbReference>
<evidence type="ECO:0000313" key="5">
    <source>
        <dbReference type="EMBL" id="HJC23713.1"/>
    </source>
</evidence>
<organism evidence="5 6">
    <name type="scientific">Candidatus Eisenbergiella merdavium</name>
    <dbReference type="NCBI Taxonomy" id="2838551"/>
    <lineage>
        <taxon>Bacteria</taxon>
        <taxon>Bacillati</taxon>
        <taxon>Bacillota</taxon>
        <taxon>Clostridia</taxon>
        <taxon>Lachnospirales</taxon>
        <taxon>Lachnospiraceae</taxon>
        <taxon>Eisenbergiella</taxon>
    </lineage>
</organism>
<dbReference type="SUPFAM" id="SSF46689">
    <property type="entry name" value="Homeodomain-like"/>
    <property type="match status" value="2"/>
</dbReference>
<protein>
    <submittedName>
        <fullName evidence="5">Helix-turn-helix domain-containing protein</fullName>
    </submittedName>
</protein>
<dbReference type="Proteomes" id="UP000823891">
    <property type="component" value="Unassembled WGS sequence"/>
</dbReference>
<reference evidence="5" key="1">
    <citation type="journal article" date="2021" name="PeerJ">
        <title>Extensive microbial diversity within the chicken gut microbiome revealed by metagenomics and culture.</title>
        <authorList>
            <person name="Gilroy R."/>
            <person name="Ravi A."/>
            <person name="Getino M."/>
            <person name="Pursley I."/>
            <person name="Horton D.L."/>
            <person name="Alikhan N.F."/>
            <person name="Baker D."/>
            <person name="Gharbi K."/>
            <person name="Hall N."/>
            <person name="Watson M."/>
            <person name="Adriaenssens E.M."/>
            <person name="Foster-Nyarko E."/>
            <person name="Jarju S."/>
            <person name="Secka A."/>
            <person name="Antonio M."/>
            <person name="Oren A."/>
            <person name="Chaudhuri R.R."/>
            <person name="La Ragione R."/>
            <person name="Hildebrand F."/>
            <person name="Pallen M.J."/>
        </authorList>
    </citation>
    <scope>NUCLEOTIDE SEQUENCE</scope>
    <source>
        <strain evidence="5">USAMLcec2-132</strain>
    </source>
</reference>
<sequence>MTELLLIDKIQIILGSTDILSESGSKLIHRIREKWTEYWEEWSDQVFRKLEELERIDILEHDLEQMDWKISEENAGLYIAQLQVVASETDWASWPLRLKKFVLENILHEVIGQGWEKRILVCGRRDETYAMFFYREENGGETDVTDVLKKTGQLMEKMFHIKLAVYPGTWSGREEIIENMRQLKHRRMNNIHGESGIFEEEFENGRGREKKERIRSCMVRWKLLLEKGRTSMTLWEIEAFLEEKDNMKGLSDMVFFHQEYVKMMLELLEEYHLEADNLFLSSAYSYRKFMEAFWSAERMKEAVKQSVEGLQRIVQKPEEILSDVERAKRMIVEHLEWNLSVGEIAEALYISREHLTRLFKREEGIGMKDFMIREKMAMAKEMLTQTDFPVGVIAVRVGYENFSHFTQIFRQLEGVTPMEYRKKVKST</sequence>
<gene>
    <name evidence="5" type="ORF">H9761_08425</name>
</gene>
<dbReference type="AlphaFoldDB" id="A0A9D2SPR8"/>
<feature type="domain" description="HTH araC/xylS-type" evidence="4">
    <location>
        <begin position="325"/>
        <end position="423"/>
    </location>
</feature>
<dbReference type="Pfam" id="PF12833">
    <property type="entry name" value="HTH_18"/>
    <property type="match status" value="1"/>
</dbReference>
<keyword evidence="1" id="KW-0805">Transcription regulation</keyword>
<evidence type="ECO:0000256" key="2">
    <source>
        <dbReference type="ARBA" id="ARBA00023125"/>
    </source>
</evidence>
<dbReference type="PROSITE" id="PS01124">
    <property type="entry name" value="HTH_ARAC_FAMILY_2"/>
    <property type="match status" value="1"/>
</dbReference>
<dbReference type="PRINTS" id="PR00032">
    <property type="entry name" value="HTHARAC"/>
</dbReference>
<dbReference type="PROSITE" id="PS00041">
    <property type="entry name" value="HTH_ARAC_FAMILY_1"/>
    <property type="match status" value="1"/>
</dbReference>
<keyword evidence="2" id="KW-0238">DNA-binding</keyword>
<dbReference type="InterPro" id="IPR018062">
    <property type="entry name" value="HTH_AraC-typ_CS"/>
</dbReference>
<reference evidence="5" key="2">
    <citation type="submission" date="2021-04" db="EMBL/GenBank/DDBJ databases">
        <authorList>
            <person name="Gilroy R."/>
        </authorList>
    </citation>
    <scope>NUCLEOTIDE SEQUENCE</scope>
    <source>
        <strain evidence="5">USAMLcec2-132</strain>
    </source>
</reference>
<dbReference type="GO" id="GO:0003700">
    <property type="term" value="F:DNA-binding transcription factor activity"/>
    <property type="evidence" value="ECO:0007669"/>
    <property type="project" value="InterPro"/>
</dbReference>
<keyword evidence="3" id="KW-0804">Transcription</keyword>
<evidence type="ECO:0000259" key="4">
    <source>
        <dbReference type="PROSITE" id="PS01124"/>
    </source>
</evidence>
<name>A0A9D2SPR8_9FIRM</name>
<dbReference type="SMART" id="SM00342">
    <property type="entry name" value="HTH_ARAC"/>
    <property type="match status" value="1"/>
</dbReference>
<dbReference type="EMBL" id="DWWS01000028">
    <property type="protein sequence ID" value="HJC23713.1"/>
    <property type="molecule type" value="Genomic_DNA"/>
</dbReference>
<proteinExistence type="predicted"/>
<dbReference type="Gene3D" id="1.10.10.60">
    <property type="entry name" value="Homeodomain-like"/>
    <property type="match status" value="2"/>
</dbReference>
<dbReference type="InterPro" id="IPR020449">
    <property type="entry name" value="Tscrpt_reg_AraC-type_HTH"/>
</dbReference>
<comment type="caution">
    <text evidence="5">The sequence shown here is derived from an EMBL/GenBank/DDBJ whole genome shotgun (WGS) entry which is preliminary data.</text>
</comment>
<dbReference type="PANTHER" id="PTHR43280">
    <property type="entry name" value="ARAC-FAMILY TRANSCRIPTIONAL REGULATOR"/>
    <property type="match status" value="1"/>
</dbReference>
<dbReference type="InterPro" id="IPR009057">
    <property type="entry name" value="Homeodomain-like_sf"/>
</dbReference>
<accession>A0A9D2SPR8</accession>